<dbReference type="Pfam" id="PF13426">
    <property type="entry name" value="PAS_9"/>
    <property type="match status" value="2"/>
</dbReference>
<name>A0ABV8SI02_9BACL</name>
<feature type="domain" description="PAS" evidence="1">
    <location>
        <begin position="21"/>
        <end position="73"/>
    </location>
</feature>
<reference evidence="6" key="1">
    <citation type="journal article" date="2019" name="Int. J. Syst. Evol. Microbiol.">
        <title>The Global Catalogue of Microorganisms (GCM) 10K type strain sequencing project: providing services to taxonomists for standard genome sequencing and annotation.</title>
        <authorList>
            <consortium name="The Broad Institute Genomics Platform"/>
            <consortium name="The Broad Institute Genome Sequencing Center for Infectious Disease"/>
            <person name="Wu L."/>
            <person name="Ma J."/>
        </authorList>
    </citation>
    <scope>NUCLEOTIDE SEQUENCE [LARGE SCALE GENOMIC DNA]</scope>
    <source>
        <strain evidence="6">CGMCC 4.1641</strain>
    </source>
</reference>
<dbReference type="InterPro" id="IPR012226">
    <property type="entry name" value="Diguanyl_cyclase/Pdiesterase"/>
</dbReference>
<dbReference type="PROSITE" id="PS50887">
    <property type="entry name" value="GGDEF"/>
    <property type="match status" value="1"/>
</dbReference>
<evidence type="ECO:0000313" key="5">
    <source>
        <dbReference type="EMBL" id="MFC4307087.1"/>
    </source>
</evidence>
<dbReference type="EMBL" id="JBHSED010000071">
    <property type="protein sequence ID" value="MFC4307087.1"/>
    <property type="molecule type" value="Genomic_DNA"/>
</dbReference>
<dbReference type="CDD" id="cd00130">
    <property type="entry name" value="PAS"/>
    <property type="match status" value="2"/>
</dbReference>
<dbReference type="InterPro" id="IPR001610">
    <property type="entry name" value="PAC"/>
</dbReference>
<evidence type="ECO:0000313" key="6">
    <source>
        <dbReference type="Proteomes" id="UP001595755"/>
    </source>
</evidence>
<dbReference type="InterPro" id="IPR000160">
    <property type="entry name" value="GGDEF_dom"/>
</dbReference>
<evidence type="ECO:0000259" key="4">
    <source>
        <dbReference type="PROSITE" id="PS50887"/>
    </source>
</evidence>
<dbReference type="Gene3D" id="3.30.70.270">
    <property type="match status" value="1"/>
</dbReference>
<dbReference type="PANTHER" id="PTHR44757">
    <property type="entry name" value="DIGUANYLATE CYCLASE DGCP"/>
    <property type="match status" value="1"/>
</dbReference>
<dbReference type="InterPro" id="IPR043128">
    <property type="entry name" value="Rev_trsase/Diguanyl_cyclase"/>
</dbReference>
<dbReference type="InterPro" id="IPR052155">
    <property type="entry name" value="Biofilm_reg_signaling"/>
</dbReference>
<comment type="caution">
    <text evidence="5">The sequence shown here is derived from an EMBL/GenBank/DDBJ whole genome shotgun (WGS) entry which is preliminary data.</text>
</comment>
<dbReference type="NCBIfam" id="TIGR00229">
    <property type="entry name" value="sensory_box"/>
    <property type="match status" value="2"/>
</dbReference>
<evidence type="ECO:0000259" key="1">
    <source>
        <dbReference type="PROSITE" id="PS50112"/>
    </source>
</evidence>
<dbReference type="SMART" id="SM00086">
    <property type="entry name" value="PAC"/>
    <property type="match status" value="2"/>
</dbReference>
<dbReference type="RefSeq" id="WP_204604519.1">
    <property type="nucleotide sequence ID" value="NZ_JBHSED010000071.1"/>
</dbReference>
<dbReference type="Gene3D" id="3.20.20.450">
    <property type="entry name" value="EAL domain"/>
    <property type="match status" value="1"/>
</dbReference>
<dbReference type="NCBIfam" id="TIGR00254">
    <property type="entry name" value="GGDEF"/>
    <property type="match status" value="1"/>
</dbReference>
<feature type="domain" description="GGDEF" evidence="4">
    <location>
        <begin position="296"/>
        <end position="431"/>
    </location>
</feature>
<proteinExistence type="predicted"/>
<dbReference type="Proteomes" id="UP001595755">
    <property type="component" value="Unassembled WGS sequence"/>
</dbReference>
<dbReference type="InterPro" id="IPR001633">
    <property type="entry name" value="EAL_dom"/>
</dbReference>
<dbReference type="Pfam" id="PF00990">
    <property type="entry name" value="GGDEF"/>
    <property type="match status" value="1"/>
</dbReference>
<dbReference type="InterPro" id="IPR035919">
    <property type="entry name" value="EAL_sf"/>
</dbReference>
<dbReference type="CDD" id="cd01949">
    <property type="entry name" value="GGDEF"/>
    <property type="match status" value="1"/>
</dbReference>
<feature type="domain" description="EAL" evidence="3">
    <location>
        <begin position="437"/>
        <end position="691"/>
    </location>
</feature>
<accession>A0ABV8SI02</accession>
<gene>
    <name evidence="5" type="ORF">ACFO1S_27050</name>
</gene>
<protein>
    <submittedName>
        <fullName evidence="5">EAL domain-containing protein</fullName>
    </submittedName>
</protein>
<dbReference type="SUPFAM" id="SSF55073">
    <property type="entry name" value="Nucleotide cyclase"/>
    <property type="match status" value="1"/>
</dbReference>
<keyword evidence="6" id="KW-1185">Reference proteome</keyword>
<dbReference type="PROSITE" id="PS50883">
    <property type="entry name" value="EAL"/>
    <property type="match status" value="1"/>
</dbReference>
<dbReference type="InterPro" id="IPR000700">
    <property type="entry name" value="PAS-assoc_C"/>
</dbReference>
<evidence type="ECO:0000259" key="3">
    <source>
        <dbReference type="PROSITE" id="PS50883"/>
    </source>
</evidence>
<dbReference type="PROSITE" id="PS50112">
    <property type="entry name" value="PAS"/>
    <property type="match status" value="2"/>
</dbReference>
<feature type="domain" description="PAC" evidence="2">
    <location>
        <begin position="212"/>
        <end position="264"/>
    </location>
</feature>
<dbReference type="InterPro" id="IPR029787">
    <property type="entry name" value="Nucleotide_cyclase"/>
</dbReference>
<dbReference type="Gene3D" id="3.30.450.20">
    <property type="entry name" value="PAS domain"/>
    <property type="match status" value="2"/>
</dbReference>
<feature type="domain" description="PAS" evidence="1">
    <location>
        <begin position="139"/>
        <end position="185"/>
    </location>
</feature>
<dbReference type="InterPro" id="IPR000014">
    <property type="entry name" value="PAS"/>
</dbReference>
<dbReference type="SUPFAM" id="SSF141868">
    <property type="entry name" value="EAL domain-like"/>
    <property type="match status" value="1"/>
</dbReference>
<dbReference type="CDD" id="cd01948">
    <property type="entry name" value="EAL"/>
    <property type="match status" value="1"/>
</dbReference>
<dbReference type="InterPro" id="IPR035965">
    <property type="entry name" value="PAS-like_dom_sf"/>
</dbReference>
<dbReference type="SMART" id="SM00091">
    <property type="entry name" value="PAS"/>
    <property type="match status" value="2"/>
</dbReference>
<dbReference type="Pfam" id="PF00563">
    <property type="entry name" value="EAL"/>
    <property type="match status" value="1"/>
</dbReference>
<dbReference type="PIRSF" id="PIRSF005925">
    <property type="entry name" value="Dos"/>
    <property type="match status" value="1"/>
</dbReference>
<dbReference type="SMART" id="SM00052">
    <property type="entry name" value="EAL"/>
    <property type="match status" value="1"/>
</dbReference>
<dbReference type="PANTHER" id="PTHR44757:SF2">
    <property type="entry name" value="BIOFILM ARCHITECTURE MAINTENANCE PROTEIN MBAA"/>
    <property type="match status" value="1"/>
</dbReference>
<dbReference type="SMART" id="SM00267">
    <property type="entry name" value="GGDEF"/>
    <property type="match status" value="1"/>
</dbReference>
<dbReference type="PROSITE" id="PS50113">
    <property type="entry name" value="PAC"/>
    <property type="match status" value="2"/>
</dbReference>
<sequence length="694" mass="78426">MNLHCNSLKYPPTPDHLALPYTRIFRDSREAIMVTDRYSRILSVNPAFMAITGYSEEEVTGRTPGLLKSNFHPTEFYVDMWASIHKDGSWQGEIWNRRKNGEIYPEWLSISSVKDDNGDLINYVGMFSDITQRKNTLSKLRLHAQVFSNASEGIMITDKQLRILSVNQAFTTMTGYTEEEAAGHTPRLLHSGIQNQLFYIKMWERIHASGTWQGEIWNRRKNGEVYPEWLSISTLRDENGLITNYIGMFTDITERKQSEEHLKYLAHFDTLTGLPNRTLLNELVLDATTKAIRTNQKLAVFFIDLDRFKMVNDALGHAAGDRLLQQVAGRLSGAVGENDIISRLGGDEFILVQRHPQKPDEALAYAQRLLAEMTRPFVVDDNELYVSASIGISLYPEHGENLETLVKHADLAMYEAKLQKCGYHLFSAGILDTFKRKLELENELRRAIDRQELHIHYQPQICASSCRIEGIEALLRWTHPTLGKVSPGEFIPIAEETGIIMDIGKWVLKEVCAQLSLWQAAKLDVPTIAVNLSARQFMANDLVASVQDIVNGTPCDPRQIVIEITESSSMGDIESVLPVLYQFKSLGFQIAIDDFGKGYSALGYMKKFPIDILKIDKSFIQEITSDAKSAVITKAIIDMAHGMKLKVIAEGVETPEQLETLRTMNCDVIQGYIIDPPLPSDKLESRYLTGECLS</sequence>
<feature type="domain" description="PAC" evidence="2">
    <location>
        <begin position="90"/>
        <end position="142"/>
    </location>
</feature>
<evidence type="ECO:0000259" key="2">
    <source>
        <dbReference type="PROSITE" id="PS50113"/>
    </source>
</evidence>
<organism evidence="5 6">
    <name type="scientific">Cohnella boryungensis</name>
    <dbReference type="NCBI Taxonomy" id="768479"/>
    <lineage>
        <taxon>Bacteria</taxon>
        <taxon>Bacillati</taxon>
        <taxon>Bacillota</taxon>
        <taxon>Bacilli</taxon>
        <taxon>Bacillales</taxon>
        <taxon>Paenibacillaceae</taxon>
        <taxon>Cohnella</taxon>
    </lineage>
</organism>
<dbReference type="SUPFAM" id="SSF55785">
    <property type="entry name" value="PYP-like sensor domain (PAS domain)"/>
    <property type="match status" value="2"/>
</dbReference>